<comment type="cofactor">
    <cofactor evidence="2">
        <name>Zn(2+)</name>
        <dbReference type="ChEBI" id="CHEBI:29105"/>
    </cofactor>
    <text evidence="2">Binds 1 zinc ion per subunit.</text>
</comment>
<keyword evidence="2" id="KW-0479">Metal-binding</keyword>
<feature type="domain" description="Peptidase M1 membrane alanine aminopeptidase" evidence="4">
    <location>
        <begin position="361"/>
        <end position="505"/>
    </location>
</feature>
<keyword evidence="5" id="KW-0378">Hydrolase</keyword>
<dbReference type="PANTHER" id="PTHR45726">
    <property type="entry name" value="LEUKOTRIENE A-4 HYDROLASE"/>
    <property type="match status" value="1"/>
</dbReference>
<keyword evidence="5" id="KW-0645">Protease</keyword>
<evidence type="ECO:0000256" key="1">
    <source>
        <dbReference type="PIRSR" id="PIRSR634015-1"/>
    </source>
</evidence>
<dbReference type="Gene3D" id="1.10.390.10">
    <property type="entry name" value="Neutral Protease Domain 2"/>
    <property type="match status" value="1"/>
</dbReference>
<dbReference type="GO" id="GO:0008237">
    <property type="term" value="F:metallopeptidase activity"/>
    <property type="evidence" value="ECO:0007669"/>
    <property type="project" value="InterPro"/>
</dbReference>
<dbReference type="Gene3D" id="2.40.160.50">
    <property type="entry name" value="membrane protein fhac: a member of the omp85/tpsb transporter family"/>
    <property type="match status" value="1"/>
</dbReference>
<dbReference type="EMBL" id="CP001807">
    <property type="protein sequence ID" value="ACY48913.1"/>
    <property type="molecule type" value="Genomic_DNA"/>
</dbReference>
<dbReference type="InterPro" id="IPR034015">
    <property type="entry name" value="M1_LTA4H"/>
</dbReference>
<reference evidence="5 6" key="1">
    <citation type="journal article" date="2009" name="Stand. Genomic Sci.">
        <title>Complete genome sequence of Rhodothermus marinus type strain (R-10).</title>
        <authorList>
            <person name="Nolan M."/>
            <person name="Tindall B.J."/>
            <person name="Pomrenke H."/>
            <person name="Lapidus A."/>
            <person name="Copeland A."/>
            <person name="Glavina Del Rio T."/>
            <person name="Lucas S."/>
            <person name="Chen F."/>
            <person name="Tice H."/>
            <person name="Cheng J.F."/>
            <person name="Saunders E."/>
            <person name="Han C."/>
            <person name="Bruce D."/>
            <person name="Goodwin L."/>
            <person name="Chain P."/>
            <person name="Pitluck S."/>
            <person name="Ovchinikova G."/>
            <person name="Pati A."/>
            <person name="Ivanova N."/>
            <person name="Mavromatis K."/>
            <person name="Chen A."/>
            <person name="Palaniappan K."/>
            <person name="Land M."/>
            <person name="Hauser L."/>
            <person name="Chang Y.J."/>
            <person name="Jeffries C.D."/>
            <person name="Brettin T."/>
            <person name="Goker M."/>
            <person name="Bristow J."/>
            <person name="Eisen J.A."/>
            <person name="Markowitz V."/>
            <person name="Hugenholtz P."/>
            <person name="Kyrpides N.C."/>
            <person name="Klenk H.P."/>
            <person name="Detter J.C."/>
        </authorList>
    </citation>
    <scope>NUCLEOTIDE SEQUENCE [LARGE SCALE GENOMIC DNA]</scope>
    <source>
        <strain evidence="6">ATCC 43812 / DSM 4252 / R-10</strain>
    </source>
</reference>
<keyword evidence="6" id="KW-1185">Reference proteome</keyword>
<dbReference type="eggNOG" id="COG0308">
    <property type="taxonomic scope" value="Bacteria"/>
</dbReference>
<dbReference type="HOGENOM" id="CLU_293536_0_0_10"/>
<keyword evidence="3" id="KW-0732">Signal</keyword>
<feature type="active site" description="Proton donor" evidence="1">
    <location>
        <position position="447"/>
    </location>
</feature>
<name>D0MKK1_RHOM4</name>
<feature type="chain" id="PRO_5003012249" evidence="3">
    <location>
        <begin position="24"/>
        <end position="1026"/>
    </location>
</feature>
<sequence>MPPAVRIASVLLLWLLSAAFAAAQTSPDWQQRVRYEMDIRLDAAQHRMRGRSRIVYYNHSPDTLRHVFFHLYFNAFHPQSMMAERNRHLPDPDRRVVPKIWRLGPDEQGFHRITYLAQEGKPLTFRITDTVLKAELVRPLAPGDSTVFEIRFHSQVPLQTRRSGRDNAEGIDFSMSQWYPKIAAYDGRGWHPDPYIGREFYGVFGTFDVRITLPACYTIGATGVLLNADEVGHGYDRISSRGWTRFDPREAGLHCTPGDSLTWHFRAEHVHDFAWAADPDYIHEAWHDDSLGVTYHLLFQPDVAERWQPMRQWVPWLIRYFSRRIGRYPYPQFTVAQAGDGGMEYPMINFITGRRSPFSLLGVTAHEAAHEWFYGVLASNENAYAWMDEGFTSWATTEAVAHLLGQAPDHRDAALSVVRLQQMGLFERLNTPADWFASNVAYSVAAYPGGEMLLDLLGYVISDSLRDVFLQVYFRTYGLRHPNPYDVEKVAEQVSGLRLDWFFEQLTNSTYTCDDALEVASQERTPEGWRVTIRLHRRGSMFLPVDLRLTLADGSTQWVHVPLGLAQGHKPVPPDWIVAEPWLWTFPRYTLTLTLPARVVRAELDPLQRTPDHNRLNNTWPFPLQLSFLQPLSFDPAAYRATWRPLAAYAYDFGPGIGLQLRGRYFFDRHEMLLTLKLWPEVLLSNGRRPERPWVRDRNAWWAGIDYTLRYSDRLAPRTRWHLQLEKHLGVLENRIGLTHTLGRWAALGHDYGTVTLELTHQYTPGFRTFSFENVPVWTPGMHLVWTGLRYRIERPFGQLHALLETGEGENGKGATRGVLDLRWHFLRRPTLRATLHGQVGWGDGQLPFSRVFRLGSAPVEAAWRHAGFRSVAALFADARKSLHLIPLDAPGPVAYWNPDGRDPLRVQGNVLVAASLQLQWTPFRARLLRPLQMEGFFGIGQTWFTEPTLASRYTFGWDRFLADAGVGLGYNVSDLPGLRRWTALSELLQDLRLRLRVPLWVSDPDLIGERDALRFRWMLGIVVGP</sequence>
<feature type="signal peptide" evidence="3">
    <location>
        <begin position="1"/>
        <end position="23"/>
    </location>
</feature>
<dbReference type="SUPFAM" id="SSF55486">
    <property type="entry name" value="Metalloproteases ('zincins'), catalytic domain"/>
    <property type="match status" value="1"/>
</dbReference>
<feature type="binding site" evidence="2">
    <location>
        <position position="370"/>
    </location>
    <ligand>
        <name>Zn(2+)</name>
        <dbReference type="ChEBI" id="CHEBI:29105"/>
        <note>catalytic</note>
    </ligand>
</feature>
<dbReference type="InterPro" id="IPR027268">
    <property type="entry name" value="Peptidase_M4/M1_CTD_sf"/>
</dbReference>
<organism evidence="5 6">
    <name type="scientific">Rhodothermus marinus (strain ATCC 43812 / DSM 4252 / R-10)</name>
    <name type="common">Rhodothermus obamensis</name>
    <dbReference type="NCBI Taxonomy" id="518766"/>
    <lineage>
        <taxon>Bacteria</taxon>
        <taxon>Pseudomonadati</taxon>
        <taxon>Rhodothermota</taxon>
        <taxon>Rhodothermia</taxon>
        <taxon>Rhodothermales</taxon>
        <taxon>Rhodothermaceae</taxon>
        <taxon>Rhodothermus</taxon>
    </lineage>
</organism>
<dbReference type="AlphaFoldDB" id="D0MKK1"/>
<dbReference type="OrthoDB" id="9814383at2"/>
<evidence type="ECO:0000259" key="4">
    <source>
        <dbReference type="Pfam" id="PF01433"/>
    </source>
</evidence>
<dbReference type="CDD" id="cd09604">
    <property type="entry name" value="M1_APN_like"/>
    <property type="match status" value="1"/>
</dbReference>
<keyword evidence="5" id="KW-0031">Aminopeptidase</keyword>
<evidence type="ECO:0000256" key="2">
    <source>
        <dbReference type="PIRSR" id="PIRSR634015-3"/>
    </source>
</evidence>
<feature type="binding site" evidence="2">
    <location>
        <position position="389"/>
    </location>
    <ligand>
        <name>Zn(2+)</name>
        <dbReference type="ChEBI" id="CHEBI:29105"/>
        <note>catalytic</note>
    </ligand>
</feature>
<dbReference type="InterPro" id="IPR014782">
    <property type="entry name" value="Peptidase_M1_dom"/>
</dbReference>
<dbReference type="Pfam" id="PF01433">
    <property type="entry name" value="Peptidase_M1"/>
    <property type="match status" value="1"/>
</dbReference>
<evidence type="ECO:0000313" key="6">
    <source>
        <dbReference type="Proteomes" id="UP000002221"/>
    </source>
</evidence>
<dbReference type="RefSeq" id="WP_012844524.1">
    <property type="nucleotide sequence ID" value="NC_013501.1"/>
</dbReference>
<gene>
    <name evidence="5" type="ordered locus">Rmar_2032</name>
</gene>
<feature type="binding site" evidence="2">
    <location>
        <position position="366"/>
    </location>
    <ligand>
        <name>Zn(2+)</name>
        <dbReference type="ChEBI" id="CHEBI:29105"/>
        <note>catalytic</note>
    </ligand>
</feature>
<dbReference type="Proteomes" id="UP000002221">
    <property type="component" value="Chromosome"/>
</dbReference>
<dbReference type="GO" id="GO:0004177">
    <property type="term" value="F:aminopeptidase activity"/>
    <property type="evidence" value="ECO:0007669"/>
    <property type="project" value="UniProtKB-KW"/>
</dbReference>
<keyword evidence="2" id="KW-0862">Zinc</keyword>
<dbReference type="KEGG" id="rmr:Rmar_2032"/>
<dbReference type="STRING" id="518766.Rmar_2032"/>
<dbReference type="GO" id="GO:0008270">
    <property type="term" value="F:zinc ion binding"/>
    <property type="evidence" value="ECO:0007669"/>
    <property type="project" value="InterPro"/>
</dbReference>
<protein>
    <submittedName>
        <fullName evidence="5">Aminopeptidase N-like protein</fullName>
    </submittedName>
</protein>
<accession>D0MKK1</accession>
<feature type="active site" description="Proton acceptor" evidence="1">
    <location>
        <position position="367"/>
    </location>
</feature>
<proteinExistence type="predicted"/>
<dbReference type="PANTHER" id="PTHR45726:SF3">
    <property type="entry name" value="LEUKOTRIENE A-4 HYDROLASE"/>
    <property type="match status" value="1"/>
</dbReference>
<evidence type="ECO:0000313" key="5">
    <source>
        <dbReference type="EMBL" id="ACY48913.1"/>
    </source>
</evidence>
<evidence type="ECO:0000256" key="3">
    <source>
        <dbReference type="SAM" id="SignalP"/>
    </source>
</evidence>